<protein>
    <submittedName>
        <fullName evidence="1">Uncharacterized protein</fullName>
    </submittedName>
</protein>
<comment type="caution">
    <text evidence="1">The sequence shown here is derived from an EMBL/GenBank/DDBJ whole genome shotgun (WGS) entry which is preliminary data.</text>
</comment>
<evidence type="ECO:0000313" key="2">
    <source>
        <dbReference type="Proteomes" id="UP000630445"/>
    </source>
</evidence>
<accession>A0A8H6PC23</accession>
<gene>
    <name evidence="1" type="ORF">CNMCM5793_002051</name>
</gene>
<evidence type="ECO:0000313" key="1">
    <source>
        <dbReference type="EMBL" id="KAF7125758.1"/>
    </source>
</evidence>
<sequence>MASLHESILRTAAQPALKAVAVQRLALLADEGKGLPSNLRPEAKELLEICQTLQRSSFREEDITRLAHNRVLDGYTEGFLEKLNCHCLLLLSLLTWHFEASVHVSPKSPPPPRGLLQFFRREKDNLKQLCGILCDRYNNLSKQKKMSQREFLEKLDNLLRFIEFGYGLFLLDSR</sequence>
<dbReference type="Proteomes" id="UP000630445">
    <property type="component" value="Unassembled WGS sequence"/>
</dbReference>
<dbReference type="EMBL" id="JACBAD010001967">
    <property type="protein sequence ID" value="KAF7125758.1"/>
    <property type="molecule type" value="Genomic_DNA"/>
</dbReference>
<name>A0A8H6PC23_9EURO</name>
<proteinExistence type="predicted"/>
<organism evidence="1 2">
    <name type="scientific">Aspergillus hiratsukae</name>
    <dbReference type="NCBI Taxonomy" id="1194566"/>
    <lineage>
        <taxon>Eukaryota</taxon>
        <taxon>Fungi</taxon>
        <taxon>Dikarya</taxon>
        <taxon>Ascomycota</taxon>
        <taxon>Pezizomycotina</taxon>
        <taxon>Eurotiomycetes</taxon>
        <taxon>Eurotiomycetidae</taxon>
        <taxon>Eurotiales</taxon>
        <taxon>Aspergillaceae</taxon>
        <taxon>Aspergillus</taxon>
        <taxon>Aspergillus subgen. Fumigati</taxon>
    </lineage>
</organism>
<reference evidence="1" key="1">
    <citation type="submission" date="2020-06" db="EMBL/GenBank/DDBJ databases">
        <title>Draft genome sequences of strains closely related to Aspergillus parafelis and Aspergillus hiratsukae.</title>
        <authorList>
            <person name="Dos Santos R.A.C."/>
            <person name="Rivero-Menendez O."/>
            <person name="Steenwyk J.L."/>
            <person name="Mead M.E."/>
            <person name="Goldman G.H."/>
            <person name="Alastruey-Izquierdo A."/>
            <person name="Rokas A."/>
        </authorList>
    </citation>
    <scope>NUCLEOTIDE SEQUENCE</scope>
    <source>
        <strain evidence="1">CNM-CM5793</strain>
    </source>
</reference>
<dbReference type="OrthoDB" id="4355239at2759"/>
<keyword evidence="2" id="KW-1185">Reference proteome</keyword>
<dbReference type="AlphaFoldDB" id="A0A8H6PC23"/>